<dbReference type="GeneID" id="106671220"/>
<proteinExistence type="inferred from homology"/>
<evidence type="ECO:0000256" key="7">
    <source>
        <dbReference type="ARBA" id="ARBA00022989"/>
    </source>
</evidence>
<comment type="similarity">
    <text evidence="4">Belongs to the TMEM43 family.</text>
</comment>
<accession>A0A8I6SLI8</accession>
<comment type="subcellular location">
    <subcellularLocation>
        <location evidence="1">Endomembrane system</location>
        <topology evidence="1">Multi-pass membrane protein</topology>
    </subcellularLocation>
    <subcellularLocation>
        <location evidence="3">Endoplasmic reticulum membrane</location>
    </subcellularLocation>
    <subcellularLocation>
        <location evidence="2">Nucleus envelope</location>
    </subcellularLocation>
</comment>
<keyword evidence="8 10" id="KW-0472">Membrane</keyword>
<reference evidence="11" key="1">
    <citation type="submission" date="2022-01" db="UniProtKB">
        <authorList>
            <consortium name="EnsemblMetazoa"/>
        </authorList>
    </citation>
    <scope>IDENTIFICATION</scope>
</reference>
<dbReference type="CTD" id="79188"/>
<dbReference type="Pfam" id="PF07787">
    <property type="entry name" value="TMEM43"/>
    <property type="match status" value="1"/>
</dbReference>
<dbReference type="RefSeq" id="XP_024084612.1">
    <property type="nucleotide sequence ID" value="XM_024228844.1"/>
</dbReference>
<feature type="transmembrane region" description="Helical" evidence="10">
    <location>
        <begin position="273"/>
        <end position="292"/>
    </location>
</feature>
<dbReference type="AlphaFoldDB" id="A0A8I6SLI8"/>
<dbReference type="GO" id="GO:0005637">
    <property type="term" value="C:nuclear inner membrane"/>
    <property type="evidence" value="ECO:0007669"/>
    <property type="project" value="TreeGrafter"/>
</dbReference>
<sequence length="370" mass="42694">MVVAKSNKQKEIALWLELKSEWGRVLIGACLLILAFVIITNNEQEAIQNTKSLSTLFQNLRVVTDINKVESINEGSLVYLAGELHVDEPLTEPDYGISVPAVCLKRRVQMFQWIEYEESPKKYTYQTDWRDKLIDSSNFHMPVGHQNPSKFPLTSKLYISEVVRIGTYVFSVNIKKKFADFMLITSDERPENRDIKLHAGLYYHTSDVWNPEVGNIRVQFSFAGMSGDMVSIIARQSGKMLGQDGIILLSKGKVLPDAMIKDEHNRNVWSVRFYRSLGWLFLYISSPFFAVFTRYTASRYKTVYNFLILDGLLSANIVYASIVFTIIISQIWYLYDRSIGLCIILAFQLPWLIYAIYKKCKLLLKKTRNQ</sequence>
<evidence type="ECO:0000256" key="4">
    <source>
        <dbReference type="ARBA" id="ARBA00006627"/>
    </source>
</evidence>
<feature type="transmembrane region" description="Helical" evidence="10">
    <location>
        <begin position="21"/>
        <end position="39"/>
    </location>
</feature>
<dbReference type="GO" id="GO:0071763">
    <property type="term" value="P:nuclear membrane organization"/>
    <property type="evidence" value="ECO:0007669"/>
    <property type="project" value="TreeGrafter"/>
</dbReference>
<evidence type="ECO:0000256" key="9">
    <source>
        <dbReference type="ARBA" id="ARBA00023242"/>
    </source>
</evidence>
<feature type="transmembrane region" description="Helical" evidence="10">
    <location>
        <begin position="338"/>
        <end position="357"/>
    </location>
</feature>
<keyword evidence="5 10" id="KW-0812">Transmembrane</keyword>
<evidence type="ECO:0000313" key="12">
    <source>
        <dbReference type="Proteomes" id="UP000494040"/>
    </source>
</evidence>
<keyword evidence="6" id="KW-0256">Endoplasmic reticulum</keyword>
<evidence type="ECO:0000256" key="10">
    <source>
        <dbReference type="SAM" id="Phobius"/>
    </source>
</evidence>
<evidence type="ECO:0008006" key="13">
    <source>
        <dbReference type="Google" id="ProtNLM"/>
    </source>
</evidence>
<dbReference type="OMA" id="MTLHPEW"/>
<keyword evidence="7 10" id="KW-1133">Transmembrane helix</keyword>
<dbReference type="PANTHER" id="PTHR13416">
    <property type="match status" value="1"/>
</dbReference>
<evidence type="ECO:0000256" key="2">
    <source>
        <dbReference type="ARBA" id="ARBA00004259"/>
    </source>
</evidence>
<dbReference type="EnsemblMetazoa" id="XM_024228844.1">
    <property type="protein sequence ID" value="XP_024084612.1"/>
    <property type="gene ID" value="LOC106671220"/>
</dbReference>
<evidence type="ECO:0000256" key="5">
    <source>
        <dbReference type="ARBA" id="ARBA00022692"/>
    </source>
</evidence>
<evidence type="ECO:0000256" key="8">
    <source>
        <dbReference type="ARBA" id="ARBA00023136"/>
    </source>
</evidence>
<feature type="transmembrane region" description="Helical" evidence="10">
    <location>
        <begin position="304"/>
        <end position="332"/>
    </location>
</feature>
<protein>
    <recommendedName>
        <fullName evidence="13">Transmembrane protein 43 homolog</fullName>
    </recommendedName>
</protein>
<dbReference type="GO" id="GO:0006629">
    <property type="term" value="P:lipid metabolic process"/>
    <property type="evidence" value="ECO:0007669"/>
    <property type="project" value="TreeGrafter"/>
</dbReference>
<dbReference type="GO" id="GO:0005789">
    <property type="term" value="C:endoplasmic reticulum membrane"/>
    <property type="evidence" value="ECO:0007669"/>
    <property type="project" value="UniProtKB-SubCell"/>
</dbReference>
<keyword evidence="12" id="KW-1185">Reference proteome</keyword>
<dbReference type="InterPro" id="IPR012430">
    <property type="entry name" value="TMEM43_fam"/>
</dbReference>
<evidence type="ECO:0000256" key="1">
    <source>
        <dbReference type="ARBA" id="ARBA00004127"/>
    </source>
</evidence>
<dbReference type="Proteomes" id="UP000494040">
    <property type="component" value="Unassembled WGS sequence"/>
</dbReference>
<name>A0A8I6SLI8_CIMLE</name>
<dbReference type="OrthoDB" id="410725at2759"/>
<dbReference type="PANTHER" id="PTHR13416:SF2">
    <property type="entry name" value="TRANSMEMBRANE PROTEIN 43"/>
    <property type="match status" value="1"/>
</dbReference>
<evidence type="ECO:0000256" key="3">
    <source>
        <dbReference type="ARBA" id="ARBA00004586"/>
    </source>
</evidence>
<evidence type="ECO:0000256" key="6">
    <source>
        <dbReference type="ARBA" id="ARBA00022824"/>
    </source>
</evidence>
<evidence type="ECO:0000313" key="11">
    <source>
        <dbReference type="EnsemblMetazoa" id="XP_024084612.1"/>
    </source>
</evidence>
<dbReference type="KEGG" id="clec:106671220"/>
<organism evidence="11 12">
    <name type="scientific">Cimex lectularius</name>
    <name type="common">Bed bug</name>
    <name type="synonym">Acanthia lectularia</name>
    <dbReference type="NCBI Taxonomy" id="79782"/>
    <lineage>
        <taxon>Eukaryota</taxon>
        <taxon>Metazoa</taxon>
        <taxon>Ecdysozoa</taxon>
        <taxon>Arthropoda</taxon>
        <taxon>Hexapoda</taxon>
        <taxon>Insecta</taxon>
        <taxon>Pterygota</taxon>
        <taxon>Neoptera</taxon>
        <taxon>Paraneoptera</taxon>
        <taxon>Hemiptera</taxon>
        <taxon>Heteroptera</taxon>
        <taxon>Panheteroptera</taxon>
        <taxon>Cimicomorpha</taxon>
        <taxon>Cimicidae</taxon>
        <taxon>Cimex</taxon>
    </lineage>
</organism>
<keyword evidence="9" id="KW-0539">Nucleus</keyword>